<name>A0A158A1G6_9BURK</name>
<comment type="subcellular location">
    <subcellularLocation>
        <location evidence="1">Cell membrane</location>
        <topology evidence="1">Multi-pass membrane protein</topology>
    </subcellularLocation>
</comment>
<dbReference type="AlphaFoldDB" id="A0A158A1G6"/>
<keyword evidence="2" id="KW-1003">Cell membrane</keyword>
<dbReference type="Pfam" id="PF09335">
    <property type="entry name" value="VTT_dom"/>
    <property type="match status" value="1"/>
</dbReference>
<dbReference type="InterPro" id="IPR032816">
    <property type="entry name" value="VTT_dom"/>
</dbReference>
<evidence type="ECO:0000256" key="3">
    <source>
        <dbReference type="ARBA" id="ARBA00022692"/>
    </source>
</evidence>
<dbReference type="Proteomes" id="UP000054596">
    <property type="component" value="Unassembled WGS sequence"/>
</dbReference>
<protein>
    <submittedName>
        <fullName evidence="8">DedA family transmembrane protein</fullName>
    </submittedName>
</protein>
<evidence type="ECO:0000313" key="9">
    <source>
        <dbReference type="Proteomes" id="UP000054596"/>
    </source>
</evidence>
<keyword evidence="3 6" id="KW-0812">Transmembrane</keyword>
<keyword evidence="5 6" id="KW-0472">Membrane</keyword>
<evidence type="ECO:0000259" key="7">
    <source>
        <dbReference type="PROSITE" id="PS50206"/>
    </source>
</evidence>
<dbReference type="InterPro" id="IPR051311">
    <property type="entry name" value="DedA_domain"/>
</dbReference>
<dbReference type="PANTHER" id="PTHR42709">
    <property type="entry name" value="ALKALINE PHOSPHATASE LIKE PROTEIN"/>
    <property type="match status" value="1"/>
</dbReference>
<dbReference type="OrthoDB" id="21108at2"/>
<evidence type="ECO:0000313" key="8">
    <source>
        <dbReference type="EMBL" id="SAK51593.1"/>
    </source>
</evidence>
<dbReference type="EMBL" id="FCOJ02000008">
    <property type="protein sequence ID" value="SAK51593.1"/>
    <property type="molecule type" value="Genomic_DNA"/>
</dbReference>
<feature type="transmembrane region" description="Helical" evidence="6">
    <location>
        <begin position="116"/>
        <end position="137"/>
    </location>
</feature>
<proteinExistence type="predicted"/>
<dbReference type="SMART" id="SM00450">
    <property type="entry name" value="RHOD"/>
    <property type="match status" value="1"/>
</dbReference>
<feature type="transmembrane region" description="Helical" evidence="6">
    <location>
        <begin position="183"/>
        <end position="205"/>
    </location>
</feature>
<dbReference type="PANTHER" id="PTHR42709:SF6">
    <property type="entry name" value="UNDECAPRENYL PHOSPHATE TRANSPORTER A"/>
    <property type="match status" value="1"/>
</dbReference>
<comment type="caution">
    <text evidence="8">The sequence shown here is derived from an EMBL/GenBank/DDBJ whole genome shotgun (WGS) entry which is preliminary data.</text>
</comment>
<reference evidence="8" key="1">
    <citation type="submission" date="2016-01" db="EMBL/GenBank/DDBJ databases">
        <authorList>
            <person name="Peeters C."/>
        </authorList>
    </citation>
    <scope>NUCLEOTIDE SEQUENCE [LARGE SCALE GENOMIC DNA]</scope>
    <source>
        <strain evidence="8">LMG 29325</strain>
    </source>
</reference>
<organism evidence="8 9">
    <name type="scientific">Caballeronia glebae</name>
    <dbReference type="NCBI Taxonomy" id="1777143"/>
    <lineage>
        <taxon>Bacteria</taxon>
        <taxon>Pseudomonadati</taxon>
        <taxon>Pseudomonadota</taxon>
        <taxon>Betaproteobacteria</taxon>
        <taxon>Burkholderiales</taxon>
        <taxon>Burkholderiaceae</taxon>
        <taxon>Caballeronia</taxon>
    </lineage>
</organism>
<accession>A0A158A1G6</accession>
<dbReference type="InterPro" id="IPR036873">
    <property type="entry name" value="Rhodanese-like_dom_sf"/>
</dbReference>
<dbReference type="RefSeq" id="WP_086966569.1">
    <property type="nucleotide sequence ID" value="NZ_FCOJ02000008.1"/>
</dbReference>
<dbReference type="Gene3D" id="3.40.250.10">
    <property type="entry name" value="Rhodanese-like domain"/>
    <property type="match status" value="1"/>
</dbReference>
<keyword evidence="4 6" id="KW-1133">Transmembrane helix</keyword>
<evidence type="ECO:0000256" key="2">
    <source>
        <dbReference type="ARBA" id="ARBA00022475"/>
    </source>
</evidence>
<keyword evidence="9" id="KW-1185">Reference proteome</keyword>
<feature type="domain" description="Rhodanese" evidence="7">
    <location>
        <begin position="230"/>
        <end position="321"/>
    </location>
</feature>
<evidence type="ECO:0000256" key="1">
    <source>
        <dbReference type="ARBA" id="ARBA00004651"/>
    </source>
</evidence>
<dbReference type="GO" id="GO:0005886">
    <property type="term" value="C:plasma membrane"/>
    <property type="evidence" value="ECO:0007669"/>
    <property type="project" value="UniProtKB-SubCell"/>
</dbReference>
<feature type="transmembrane region" description="Helical" evidence="6">
    <location>
        <begin position="149"/>
        <end position="171"/>
    </location>
</feature>
<evidence type="ECO:0000256" key="6">
    <source>
        <dbReference type="SAM" id="Phobius"/>
    </source>
</evidence>
<dbReference type="PROSITE" id="PS50206">
    <property type="entry name" value="RHODANESE_3"/>
    <property type="match status" value="1"/>
</dbReference>
<dbReference type="InterPro" id="IPR001763">
    <property type="entry name" value="Rhodanese-like_dom"/>
</dbReference>
<evidence type="ECO:0000256" key="4">
    <source>
        <dbReference type="ARBA" id="ARBA00022989"/>
    </source>
</evidence>
<sequence length="341" mass="36031">MLRELIIEYGLPLVFANVLLECLGLPLPALPTLALTGAITVSASFASASVAGLASGFAWGPLVAIVVTASVAALIGDTLWFWLGRRYGSRVLGFMCKLSISRDTCVNRSLDFFGRFGVRILAVSKFIPGLSTLAIPVAGATGIGFGSFLLYDALGALLWSGIGVAFGAIFADLVDRALAWLDLFGRGVVAIAVVALALYLAVRWWQRVSLLRRLRMARIDIAMLRALLEGEPPPLVIDVRRRERRAMDPFAIPGALLLHDDAASQLAGIARDRKLVTYCDCPSEVSAALAAKELIAHGFTDVAPLLGGLAAWRAAGYALDPLMIEDAANGAAPAIAKSSSA</sequence>
<dbReference type="Pfam" id="PF00581">
    <property type="entry name" value="Rhodanese"/>
    <property type="match status" value="1"/>
</dbReference>
<feature type="transmembrane region" description="Helical" evidence="6">
    <location>
        <begin position="62"/>
        <end position="83"/>
    </location>
</feature>
<dbReference type="STRING" id="1777143.AWB82_01563"/>
<gene>
    <name evidence="8" type="ORF">AWB82_01563</name>
</gene>
<evidence type="ECO:0000256" key="5">
    <source>
        <dbReference type="ARBA" id="ARBA00023136"/>
    </source>
</evidence>
<feature type="transmembrane region" description="Helical" evidence="6">
    <location>
        <begin position="7"/>
        <end position="27"/>
    </location>
</feature>
<dbReference type="SUPFAM" id="SSF52821">
    <property type="entry name" value="Rhodanese/Cell cycle control phosphatase"/>
    <property type="match status" value="1"/>
</dbReference>